<dbReference type="PANTHER" id="PTHR38926:SF5">
    <property type="entry name" value="F-BOX AND LEUCINE-RICH REPEAT PROTEIN 6"/>
    <property type="match status" value="1"/>
</dbReference>
<dbReference type="EMBL" id="GEVI01013505">
    <property type="protein sequence ID" value="JAU18815.1"/>
    <property type="molecule type" value="Transcribed_RNA"/>
</dbReference>
<dbReference type="Gene3D" id="3.80.10.10">
    <property type="entry name" value="Ribonuclease Inhibitor"/>
    <property type="match status" value="1"/>
</dbReference>
<dbReference type="SUPFAM" id="SSF52047">
    <property type="entry name" value="RNI-like"/>
    <property type="match status" value="1"/>
</dbReference>
<reference evidence="1" key="1">
    <citation type="submission" date="2016-07" db="EMBL/GenBank/DDBJ databases">
        <title>De novo transcriptome assembly of four accessions of the metal hyperaccumulator plant Noccaea caerulescens.</title>
        <authorList>
            <person name="Blande D."/>
            <person name="Halimaa P."/>
            <person name="Tervahauta A.I."/>
            <person name="Aarts M.G."/>
            <person name="Karenlampi S.O."/>
        </authorList>
    </citation>
    <scope>NUCLEOTIDE SEQUENCE</scope>
</reference>
<gene>
    <name evidence="1" type="ORF">GA_TR9793_c0_g1_i1_g.31583</name>
</gene>
<organism evidence="1">
    <name type="scientific">Noccaea caerulescens</name>
    <name type="common">Alpine penny-cress</name>
    <name type="synonym">Thlaspi caerulescens</name>
    <dbReference type="NCBI Taxonomy" id="107243"/>
    <lineage>
        <taxon>Eukaryota</taxon>
        <taxon>Viridiplantae</taxon>
        <taxon>Streptophyta</taxon>
        <taxon>Embryophyta</taxon>
        <taxon>Tracheophyta</taxon>
        <taxon>Spermatophyta</taxon>
        <taxon>Magnoliopsida</taxon>
        <taxon>eudicotyledons</taxon>
        <taxon>Gunneridae</taxon>
        <taxon>Pentapetalae</taxon>
        <taxon>rosids</taxon>
        <taxon>malvids</taxon>
        <taxon>Brassicales</taxon>
        <taxon>Brassicaceae</taxon>
        <taxon>Coluteocarpeae</taxon>
        <taxon>Noccaea</taxon>
    </lineage>
</organism>
<evidence type="ECO:0000313" key="1">
    <source>
        <dbReference type="EMBL" id="JAU18815.1"/>
    </source>
</evidence>
<accession>A0A1J3DI47</accession>
<dbReference type="PANTHER" id="PTHR38926">
    <property type="entry name" value="F-BOX DOMAIN CONTAINING PROTEIN, EXPRESSED"/>
    <property type="match status" value="1"/>
</dbReference>
<name>A0A1J3DI47_NOCCA</name>
<proteinExistence type="predicted"/>
<dbReference type="InterPro" id="IPR036047">
    <property type="entry name" value="F-box-like_dom_sf"/>
</dbReference>
<dbReference type="InterPro" id="IPR032675">
    <property type="entry name" value="LRR_dom_sf"/>
</dbReference>
<protein>
    <submittedName>
        <fullName evidence="1">Putative F-box/LRR-repeat protein 19</fullName>
    </submittedName>
</protein>
<dbReference type="SUPFAM" id="SSF81383">
    <property type="entry name" value="F-box domain"/>
    <property type="match status" value="1"/>
</dbReference>
<dbReference type="InterPro" id="IPR006553">
    <property type="entry name" value="Leu-rich_rpt_Cys-con_subtyp"/>
</dbReference>
<dbReference type="Gene3D" id="1.20.1280.50">
    <property type="match status" value="1"/>
</dbReference>
<sequence length="210" mass="23994">MNNDNDEGKVEIGSGQGRDWSELKQECLIDILSRLSMEDRWTGPMLVCKPWMNACDDPWLNSVFDLETWFESSRISNLWFSFEFEQKVDSFLRCVVDRSQGGLKEIRVRHCSDVSVSYAAERCPNLEVLWIKSCLSVTDASMVKIASNCPKLRELDISHSIEISHKALKMVEKSCKNVKVLMEPPSNVRLSQDETSNFGLSVRSITTYKS</sequence>
<dbReference type="AlphaFoldDB" id="A0A1J3DI47"/>
<dbReference type="SMART" id="SM00367">
    <property type="entry name" value="LRR_CC"/>
    <property type="match status" value="2"/>
</dbReference>